<feature type="active site" evidence="10">
    <location>
        <position position="227"/>
    </location>
</feature>
<keyword evidence="14" id="KW-1185">Reference proteome</keyword>
<dbReference type="SMART" id="SM01110">
    <property type="entry name" value="Cutinase"/>
    <property type="match status" value="1"/>
</dbReference>
<dbReference type="InterPro" id="IPR000675">
    <property type="entry name" value="Cutinase/axe"/>
</dbReference>
<comment type="function">
    <text evidence="12">Catalyzes the hydrolysis of complex carboxylic polyesters found in the cell wall of plants. Degrades cutin, a macromolecule that forms the structure of the plant cuticle.</text>
</comment>
<comment type="catalytic activity">
    <reaction evidence="9 12">
        <text>cutin + H2O = cutin monomers.</text>
        <dbReference type="EC" id="3.1.1.74"/>
    </reaction>
</comment>
<evidence type="ECO:0000256" key="4">
    <source>
        <dbReference type="ARBA" id="ARBA00022487"/>
    </source>
</evidence>
<reference evidence="13 14" key="1">
    <citation type="journal article" date="2018" name="New Phytol.">
        <title>Comparative genomics and transcriptomics depict ericoid mycorrhizal fungi as versatile saprotrophs and plant mutualists.</title>
        <authorList>
            <person name="Martino E."/>
            <person name="Morin E."/>
            <person name="Grelet G.A."/>
            <person name="Kuo A."/>
            <person name="Kohler A."/>
            <person name="Daghino S."/>
            <person name="Barry K.W."/>
            <person name="Cichocki N."/>
            <person name="Clum A."/>
            <person name="Dockter R.B."/>
            <person name="Hainaut M."/>
            <person name="Kuo R.C."/>
            <person name="LaButti K."/>
            <person name="Lindahl B.D."/>
            <person name="Lindquist E.A."/>
            <person name="Lipzen A."/>
            <person name="Khouja H.R."/>
            <person name="Magnuson J."/>
            <person name="Murat C."/>
            <person name="Ohm R.A."/>
            <person name="Singer S.W."/>
            <person name="Spatafora J.W."/>
            <person name="Wang M."/>
            <person name="Veneault-Fourrey C."/>
            <person name="Henrissat B."/>
            <person name="Grigoriev I.V."/>
            <person name="Martin F.M."/>
            <person name="Perotto S."/>
        </authorList>
    </citation>
    <scope>NUCLEOTIDE SEQUENCE [LARGE SCALE GENOMIC DNA]</scope>
    <source>
        <strain evidence="13 14">ATCC 22711</strain>
    </source>
</reference>
<dbReference type="InterPro" id="IPR011150">
    <property type="entry name" value="Cutinase_monf"/>
</dbReference>
<evidence type="ECO:0000256" key="2">
    <source>
        <dbReference type="ARBA" id="ARBA00007534"/>
    </source>
</evidence>
<dbReference type="PROSITE" id="PS00155">
    <property type="entry name" value="CUTINASE_1"/>
    <property type="match status" value="1"/>
</dbReference>
<gene>
    <name evidence="13" type="ORF">M430DRAFT_49238</name>
</gene>
<evidence type="ECO:0000256" key="8">
    <source>
        <dbReference type="ARBA" id="ARBA00023157"/>
    </source>
</evidence>
<dbReference type="AlphaFoldDB" id="A0A2T3B5N5"/>
<feature type="disulfide bond" evidence="11">
    <location>
        <begin position="223"/>
        <end position="230"/>
    </location>
</feature>
<feature type="signal peptide" evidence="12">
    <location>
        <begin position="1"/>
        <end position="18"/>
    </location>
</feature>
<dbReference type="GO" id="GO:0005576">
    <property type="term" value="C:extracellular region"/>
    <property type="evidence" value="ECO:0007669"/>
    <property type="project" value="UniProtKB-SubCell"/>
</dbReference>
<evidence type="ECO:0000256" key="12">
    <source>
        <dbReference type="RuleBase" id="RU361263"/>
    </source>
</evidence>
<evidence type="ECO:0000256" key="9">
    <source>
        <dbReference type="ARBA" id="ARBA00034045"/>
    </source>
</evidence>
<proteinExistence type="inferred from homology"/>
<dbReference type="PANTHER" id="PTHR48250:SF1">
    <property type="entry name" value="CUTINASE"/>
    <property type="match status" value="1"/>
</dbReference>
<evidence type="ECO:0000313" key="14">
    <source>
        <dbReference type="Proteomes" id="UP000241818"/>
    </source>
</evidence>
<keyword evidence="8 11" id="KW-1015">Disulfide bond</keyword>
<dbReference type="GO" id="GO:0050525">
    <property type="term" value="F:cutinase activity"/>
    <property type="evidence" value="ECO:0007669"/>
    <property type="project" value="UniProtKB-UniRule"/>
</dbReference>
<dbReference type="SUPFAM" id="SSF53474">
    <property type="entry name" value="alpha/beta-Hydrolases"/>
    <property type="match status" value="1"/>
</dbReference>
<dbReference type="GeneID" id="36576137"/>
<dbReference type="InParanoid" id="A0A2T3B5N5"/>
<dbReference type="Pfam" id="PF01083">
    <property type="entry name" value="Cutinase"/>
    <property type="match status" value="1"/>
</dbReference>
<dbReference type="PRINTS" id="PR00129">
    <property type="entry name" value="CUTINASE"/>
</dbReference>
<feature type="disulfide bond" evidence="11">
    <location>
        <begin position="88"/>
        <end position="164"/>
    </location>
</feature>
<accession>A0A2T3B5N5</accession>
<evidence type="ECO:0000256" key="1">
    <source>
        <dbReference type="ARBA" id="ARBA00004613"/>
    </source>
</evidence>
<dbReference type="EC" id="3.1.1.74" evidence="3 12"/>
<dbReference type="InterPro" id="IPR043580">
    <property type="entry name" value="CUTINASE_1"/>
</dbReference>
<dbReference type="RefSeq" id="XP_024722222.1">
    <property type="nucleotide sequence ID" value="XM_024868056.1"/>
</dbReference>
<evidence type="ECO:0000313" key="13">
    <source>
        <dbReference type="EMBL" id="PSS22067.1"/>
    </source>
</evidence>
<name>A0A2T3B5N5_AMORE</name>
<dbReference type="Gene3D" id="3.40.50.1820">
    <property type="entry name" value="alpha/beta hydrolase"/>
    <property type="match status" value="1"/>
</dbReference>
<evidence type="ECO:0000256" key="11">
    <source>
        <dbReference type="PIRSR" id="PIRSR611150-2"/>
    </source>
</evidence>
<evidence type="ECO:0000256" key="3">
    <source>
        <dbReference type="ARBA" id="ARBA00013095"/>
    </source>
</evidence>
<dbReference type="InterPro" id="IPR029058">
    <property type="entry name" value="AB_hydrolase_fold"/>
</dbReference>
<dbReference type="EMBL" id="KZ679009">
    <property type="protein sequence ID" value="PSS22067.1"/>
    <property type="molecule type" value="Genomic_DNA"/>
</dbReference>
<keyword evidence="4 12" id="KW-0719">Serine esterase</keyword>
<feature type="active site" description="Proton donor/acceptor" evidence="10">
    <location>
        <position position="240"/>
    </location>
</feature>
<protein>
    <recommendedName>
        <fullName evidence="3 12">Cutinase</fullName>
        <ecNumber evidence="3 12">3.1.1.74</ecNumber>
    </recommendedName>
</protein>
<feature type="active site" description="Nucleophile" evidence="10">
    <location>
        <position position="175"/>
    </location>
</feature>
<evidence type="ECO:0000256" key="6">
    <source>
        <dbReference type="ARBA" id="ARBA00022729"/>
    </source>
</evidence>
<keyword evidence="6 12" id="KW-0732">Signal</keyword>
<evidence type="ECO:0000256" key="10">
    <source>
        <dbReference type="PIRSR" id="PIRSR611150-1"/>
    </source>
</evidence>
<comment type="subcellular location">
    <subcellularLocation>
        <location evidence="1 12">Secreted</location>
    </subcellularLocation>
</comment>
<feature type="chain" id="PRO_5015369853" description="Cutinase" evidence="12">
    <location>
        <begin position="19"/>
        <end position="257"/>
    </location>
</feature>
<dbReference type="GO" id="GO:0016052">
    <property type="term" value="P:carbohydrate catabolic process"/>
    <property type="evidence" value="ECO:0007669"/>
    <property type="project" value="TreeGrafter"/>
</dbReference>
<dbReference type="OrthoDB" id="3225429at2759"/>
<keyword evidence="7 12" id="KW-0378">Hydrolase</keyword>
<organism evidence="13 14">
    <name type="scientific">Amorphotheca resinae ATCC 22711</name>
    <dbReference type="NCBI Taxonomy" id="857342"/>
    <lineage>
        <taxon>Eukaryota</taxon>
        <taxon>Fungi</taxon>
        <taxon>Dikarya</taxon>
        <taxon>Ascomycota</taxon>
        <taxon>Pezizomycotina</taxon>
        <taxon>Leotiomycetes</taxon>
        <taxon>Helotiales</taxon>
        <taxon>Amorphothecaceae</taxon>
        <taxon>Amorphotheca</taxon>
    </lineage>
</organism>
<comment type="similarity">
    <text evidence="2 12">Belongs to the cutinase family.</text>
</comment>
<dbReference type="Proteomes" id="UP000241818">
    <property type="component" value="Unassembled WGS sequence"/>
</dbReference>
<evidence type="ECO:0000256" key="5">
    <source>
        <dbReference type="ARBA" id="ARBA00022525"/>
    </source>
</evidence>
<sequence>MLFFRWTLLLTLSGLALAYPAPAEDLSKRAPSKRETPLNAFLSTLLEYLPPINGAIDTVVGVLTDFETLLGDLTGDQETYNQLGVGPCTEYTLIFARGTSEPGNVGILVGPPFIDALQDLVGSSALTVQGVNNYAASVDGYLAGGDPEGSSEMAKQIEQAYALCPNTKLVASGYSQGGQLVHNAAELLPQNVAEWISSVVIFGDPDSSSPVANVPASKVDIICHAGDNICVNGVLILPAHLTYAVNAAAAAQFVVSH</sequence>
<dbReference type="PANTHER" id="PTHR48250">
    <property type="entry name" value="CUTINASE 2-RELATED"/>
    <property type="match status" value="1"/>
</dbReference>
<keyword evidence="5 12" id="KW-0964">Secreted</keyword>
<evidence type="ECO:0000256" key="7">
    <source>
        <dbReference type="ARBA" id="ARBA00022801"/>
    </source>
</evidence>
<dbReference type="FunFam" id="3.40.50.1820:FF:000244">
    <property type="entry name" value="Cutinase"/>
    <property type="match status" value="1"/>
</dbReference>